<organism evidence="1 2">
    <name type="scientific">Candidatus Electrothrix communis</name>
    <dbReference type="NCBI Taxonomy" id="1859133"/>
    <lineage>
        <taxon>Bacteria</taxon>
        <taxon>Pseudomonadati</taxon>
        <taxon>Thermodesulfobacteriota</taxon>
        <taxon>Desulfobulbia</taxon>
        <taxon>Desulfobulbales</taxon>
        <taxon>Desulfobulbaceae</taxon>
        <taxon>Candidatus Electrothrix</taxon>
    </lineage>
</organism>
<comment type="caution">
    <text evidence="1">The sequence shown here is derived from an EMBL/GenBank/DDBJ whole genome shotgun (WGS) entry which is preliminary data.</text>
</comment>
<gene>
    <name evidence="1" type="ORF">VT98_14791</name>
</gene>
<dbReference type="EMBL" id="MTKP01000479">
    <property type="protein sequence ID" value="RWX42870.1"/>
    <property type="molecule type" value="Genomic_DNA"/>
</dbReference>
<dbReference type="Gene3D" id="2.40.37.10">
    <property type="entry name" value="Lyase, Ornithine Decarboxylase, Chain A, domain 1"/>
    <property type="match status" value="1"/>
</dbReference>
<keyword evidence="1" id="KW-0456">Lyase</keyword>
<dbReference type="InterPro" id="IPR009006">
    <property type="entry name" value="Ala_racemase/Decarboxylase_C"/>
</dbReference>
<dbReference type="EC" id="4.1.1.20" evidence="1"/>
<evidence type="ECO:0000313" key="1">
    <source>
        <dbReference type="EMBL" id="RWX42870.1"/>
    </source>
</evidence>
<dbReference type="Proteomes" id="UP000288086">
    <property type="component" value="Unassembled WGS sequence"/>
</dbReference>
<keyword evidence="2" id="KW-1185">Reference proteome</keyword>
<name>A0A3S3QFE9_9BACT</name>
<evidence type="ECO:0000313" key="2">
    <source>
        <dbReference type="Proteomes" id="UP000288086"/>
    </source>
</evidence>
<reference evidence="1 2" key="1">
    <citation type="submission" date="2017-01" db="EMBL/GenBank/DDBJ databases">
        <title>The cable genome- insights into the physiology and evolution of filamentous bacteria capable of sulfide oxidation via long distance electron transfer.</title>
        <authorList>
            <person name="Schreiber L."/>
            <person name="Bjerg J.T."/>
            <person name="Boggild A."/>
            <person name="Van De Vossenberg J."/>
            <person name="Meysman F."/>
            <person name="Nielsen L.P."/>
            <person name="Schramm A."/>
            <person name="Kjeldsen K.U."/>
        </authorList>
    </citation>
    <scope>NUCLEOTIDE SEQUENCE [LARGE SCALE GENOMIC DNA]</scope>
    <source>
        <strain evidence="1">A1</strain>
    </source>
</reference>
<sequence>MASTYNSRPKVPEILVNGDQFRVIRERESYEDLVRGEDLSTLP</sequence>
<dbReference type="GO" id="GO:0008836">
    <property type="term" value="F:diaminopimelate decarboxylase activity"/>
    <property type="evidence" value="ECO:0007669"/>
    <property type="project" value="UniProtKB-EC"/>
</dbReference>
<accession>A0A3S3QFE9</accession>
<dbReference type="SUPFAM" id="SSF50621">
    <property type="entry name" value="Alanine racemase C-terminal domain-like"/>
    <property type="match status" value="1"/>
</dbReference>
<dbReference type="AlphaFoldDB" id="A0A3S3QFE9"/>
<proteinExistence type="predicted"/>
<protein>
    <submittedName>
        <fullName evidence="1">Diaminopimelate decarboxylase</fullName>
        <ecNumber evidence="1">4.1.1.20</ecNumber>
    </submittedName>
</protein>